<evidence type="ECO:0000256" key="1">
    <source>
        <dbReference type="SAM" id="Phobius"/>
    </source>
</evidence>
<dbReference type="AlphaFoldDB" id="A0A8J6Y5H1"/>
<reference evidence="2 3" key="1">
    <citation type="submission" date="2020-08" db="EMBL/GenBank/DDBJ databases">
        <title>Acidobacteriota in marine sediments use diverse sulfur dissimilation pathways.</title>
        <authorList>
            <person name="Wasmund K."/>
        </authorList>
    </citation>
    <scope>NUCLEOTIDE SEQUENCE [LARGE SCALE GENOMIC DNA]</scope>
    <source>
        <strain evidence="2">MAG AM3-A</strain>
    </source>
</reference>
<organism evidence="2 3">
    <name type="scientific">Candidatus Sulfomarinibacter kjeldsenii</name>
    <dbReference type="NCBI Taxonomy" id="2885994"/>
    <lineage>
        <taxon>Bacteria</taxon>
        <taxon>Pseudomonadati</taxon>
        <taxon>Acidobacteriota</taxon>
        <taxon>Thermoanaerobaculia</taxon>
        <taxon>Thermoanaerobaculales</taxon>
        <taxon>Candidatus Sulfomarinibacteraceae</taxon>
        <taxon>Candidatus Sulfomarinibacter</taxon>
    </lineage>
</organism>
<sequence length="291" mass="31108">MTKISDTDETIDLSEDQIRTMAMRDDKPIVRTPRSRRRGPGLAVQFFLLAAALLIVTLGLTVAVAAWRADQVAEETIREDLARVPEVWAGYTSTRASAGLEQVRSLAQEPGTMAIFAEEVDLATRLSFAIEDAPAMVSGGRTFFLFDRYSRVLARNDRPDGSGVGQPFAAVGWVASVLDSWQGTTAFIRERDSLAIVAAAPVITGEGEGARLEGVLAVTFPFDSSALNQLQSLTRGDVAVVLDMAKRDEAPALEVGGTTVSGDGQALMAAIFAAPEATDELFAKRHILGPV</sequence>
<proteinExistence type="predicted"/>
<protein>
    <submittedName>
        <fullName evidence="2">Uncharacterized protein</fullName>
    </submittedName>
</protein>
<comment type="caution">
    <text evidence="2">The sequence shown here is derived from an EMBL/GenBank/DDBJ whole genome shotgun (WGS) entry which is preliminary data.</text>
</comment>
<feature type="transmembrane region" description="Helical" evidence="1">
    <location>
        <begin position="42"/>
        <end position="67"/>
    </location>
</feature>
<keyword evidence="1" id="KW-0472">Membrane</keyword>
<evidence type="ECO:0000313" key="2">
    <source>
        <dbReference type="EMBL" id="MBD3870607.1"/>
    </source>
</evidence>
<dbReference type="Proteomes" id="UP000598633">
    <property type="component" value="Unassembled WGS sequence"/>
</dbReference>
<feature type="non-terminal residue" evidence="2">
    <location>
        <position position="291"/>
    </location>
</feature>
<accession>A0A8J6Y5H1</accession>
<keyword evidence="1" id="KW-0812">Transmembrane</keyword>
<name>A0A8J6Y5H1_9BACT</name>
<keyword evidence="1" id="KW-1133">Transmembrane helix</keyword>
<evidence type="ECO:0000313" key="3">
    <source>
        <dbReference type="Proteomes" id="UP000598633"/>
    </source>
</evidence>
<dbReference type="EMBL" id="JACXWA010000072">
    <property type="protein sequence ID" value="MBD3870607.1"/>
    <property type="molecule type" value="Genomic_DNA"/>
</dbReference>
<gene>
    <name evidence="2" type="ORF">IFJ97_04535</name>
</gene>